<dbReference type="OrthoDB" id="2181410at2"/>
<gene>
    <name evidence="1" type="ORF">FD03_GL000523</name>
</gene>
<name>A0A0R1K870_9LACO</name>
<dbReference type="Proteomes" id="UP000051248">
    <property type="component" value="Unassembled WGS sequence"/>
</dbReference>
<dbReference type="STRING" id="1423775.FD03_GL000523"/>
<dbReference type="RefSeq" id="WP_025023720.1">
    <property type="nucleotide sequence ID" value="NZ_AZDZ01000011.1"/>
</dbReference>
<reference evidence="1 2" key="1">
    <citation type="journal article" date="2015" name="Genome Announc.">
        <title>Expanding the biotechnology potential of lactobacilli through comparative genomics of 213 strains and associated genera.</title>
        <authorList>
            <person name="Sun Z."/>
            <person name="Harris H.M."/>
            <person name="McCann A."/>
            <person name="Guo C."/>
            <person name="Argimon S."/>
            <person name="Zhang W."/>
            <person name="Yang X."/>
            <person name="Jeffery I.B."/>
            <person name="Cooney J.C."/>
            <person name="Kagawa T.F."/>
            <person name="Liu W."/>
            <person name="Song Y."/>
            <person name="Salvetti E."/>
            <person name="Wrobel A."/>
            <person name="Rasinkangas P."/>
            <person name="Parkhill J."/>
            <person name="Rea M.C."/>
            <person name="O'Sullivan O."/>
            <person name="Ritari J."/>
            <person name="Douillard F.P."/>
            <person name="Paul Ross R."/>
            <person name="Yang R."/>
            <person name="Briner A.E."/>
            <person name="Felis G.E."/>
            <person name="de Vos W.M."/>
            <person name="Barrangou R."/>
            <person name="Klaenhammer T.R."/>
            <person name="Caufield P.W."/>
            <person name="Cui Y."/>
            <person name="Zhang H."/>
            <person name="O'Toole P.W."/>
        </authorList>
    </citation>
    <scope>NUCLEOTIDE SEQUENCE [LARGE SCALE GENOMIC DNA]</scope>
    <source>
        <strain evidence="1 2">DSM 19682</strain>
    </source>
</reference>
<evidence type="ECO:0000313" key="2">
    <source>
        <dbReference type="Proteomes" id="UP000051248"/>
    </source>
</evidence>
<dbReference type="PATRIC" id="fig|1423775.4.peg.532"/>
<dbReference type="AlphaFoldDB" id="A0A0R1K870"/>
<organism evidence="1 2">
    <name type="scientific">Companilactobacillus nodensis DSM 19682 = JCM 14932 = NBRC 107160</name>
    <dbReference type="NCBI Taxonomy" id="1423775"/>
    <lineage>
        <taxon>Bacteria</taxon>
        <taxon>Bacillati</taxon>
        <taxon>Bacillota</taxon>
        <taxon>Bacilli</taxon>
        <taxon>Lactobacillales</taxon>
        <taxon>Lactobacillaceae</taxon>
        <taxon>Companilactobacillus</taxon>
    </lineage>
</organism>
<dbReference type="eggNOG" id="ENOG50309Y5">
    <property type="taxonomic scope" value="Bacteria"/>
</dbReference>
<sequence>MILNIELEDREFLDIDLDDIVYIVGHNQRKLWQLYRSLYYYFNKSPSLSTSVYGDDDINFEFDGDNVPARGSESYFISSRDSIYDQMRYKKGNMLFDTINSFGNDFDVTQSIENITDEVLKLEILLQSKLDKYSSHLKVNFNDLSYLDILKSYLSVGYTDHRKDYPLEFMDTESLLDEFLNFLQSKLKSNGNTTWLVLYNIDSVISGDTQQSLFIKLKELMDDFDLKIICLSHNLENIPIDRTDVEKIVLCTKNFHQLLPIDELVKSIESRYPNKLNIGHNEILESIVRTVSYVGDEKNVSLAGKDLVILKILNDILNYETSYCFENHLLSDAEAEFLQD</sequence>
<dbReference type="InterPro" id="IPR031820">
    <property type="entry name" value="Cas_St_Csn2"/>
</dbReference>
<dbReference type="EMBL" id="AZDZ01000011">
    <property type="protein sequence ID" value="KRK79821.1"/>
    <property type="molecule type" value="Genomic_DNA"/>
</dbReference>
<comment type="caution">
    <text evidence="1">The sequence shown here is derived from an EMBL/GenBank/DDBJ whole genome shotgun (WGS) entry which is preliminary data.</text>
</comment>
<dbReference type="Pfam" id="PF16813">
    <property type="entry name" value="Cas_St_Csn2"/>
    <property type="match status" value="1"/>
</dbReference>
<protein>
    <submittedName>
        <fullName evidence="1">Uncharacterized protein</fullName>
    </submittedName>
</protein>
<accession>A0A0R1K870</accession>
<keyword evidence="2" id="KW-1185">Reference proteome</keyword>
<evidence type="ECO:0000313" key="1">
    <source>
        <dbReference type="EMBL" id="KRK79821.1"/>
    </source>
</evidence>
<proteinExistence type="predicted"/>